<protein>
    <submittedName>
        <fullName evidence="1">Uncharacterized protein</fullName>
    </submittedName>
</protein>
<dbReference type="RefSeq" id="WP_158255903.1">
    <property type="nucleotide sequence ID" value="NZ_PVXP01000015.1"/>
</dbReference>
<dbReference type="Proteomes" id="UP000237798">
    <property type="component" value="Unassembled WGS sequence"/>
</dbReference>
<evidence type="ECO:0000313" key="2">
    <source>
        <dbReference type="Proteomes" id="UP000237798"/>
    </source>
</evidence>
<organism evidence="1 2">
    <name type="scientific">Clostridium luticellarii</name>
    <dbReference type="NCBI Taxonomy" id="1691940"/>
    <lineage>
        <taxon>Bacteria</taxon>
        <taxon>Bacillati</taxon>
        <taxon>Bacillota</taxon>
        <taxon>Clostridia</taxon>
        <taxon>Eubacteriales</taxon>
        <taxon>Clostridiaceae</taxon>
        <taxon>Clostridium</taxon>
    </lineage>
</organism>
<dbReference type="AlphaFoldDB" id="A0A2T0BNU4"/>
<accession>A0A2T0BNU4</accession>
<proteinExistence type="predicted"/>
<gene>
    <name evidence="1" type="ORF">CLLU_14890</name>
</gene>
<reference evidence="1 2" key="1">
    <citation type="submission" date="2018-03" db="EMBL/GenBank/DDBJ databases">
        <title>Genome sequence of Clostridium luticellarii DSM 29923.</title>
        <authorList>
            <person name="Poehlein A."/>
            <person name="Daniel R."/>
        </authorList>
    </citation>
    <scope>NUCLEOTIDE SEQUENCE [LARGE SCALE GENOMIC DNA]</scope>
    <source>
        <strain evidence="1 2">DSM 29923</strain>
    </source>
</reference>
<dbReference type="EMBL" id="PVXP01000015">
    <property type="protein sequence ID" value="PRR85568.1"/>
    <property type="molecule type" value="Genomic_DNA"/>
</dbReference>
<evidence type="ECO:0000313" key="1">
    <source>
        <dbReference type="EMBL" id="PRR85568.1"/>
    </source>
</evidence>
<keyword evidence="2" id="KW-1185">Reference proteome</keyword>
<name>A0A2T0BNU4_9CLOT</name>
<sequence length="45" mass="5164">MGKKSNLLESIKFIDNVLKKNNILNKNSIDIDKLVKTIKHKINLS</sequence>
<comment type="caution">
    <text evidence="1">The sequence shown here is derived from an EMBL/GenBank/DDBJ whole genome shotgun (WGS) entry which is preliminary data.</text>
</comment>